<dbReference type="STRING" id="755732.Fluta_1890"/>
<reference evidence="2" key="2">
    <citation type="submission" date="2011-02" db="EMBL/GenBank/DDBJ databases">
        <title>The complete genome of Fluviicola taffensis DSM 16823.</title>
        <authorList>
            <consortium name="US DOE Joint Genome Institute (JGI-PGF)"/>
            <person name="Lucas S."/>
            <person name="Copeland A."/>
            <person name="Lapidus A."/>
            <person name="Bruce D."/>
            <person name="Goodwin L."/>
            <person name="Pitluck S."/>
            <person name="Kyrpides N."/>
            <person name="Mavromatis K."/>
            <person name="Ivanova N."/>
            <person name="Mikhailova N."/>
            <person name="Pagani I."/>
            <person name="Chertkov O."/>
            <person name="Detter J.C."/>
            <person name="Han C."/>
            <person name="Tapia R."/>
            <person name="Land M."/>
            <person name="Hauser L."/>
            <person name="Markowitz V."/>
            <person name="Cheng J.-F."/>
            <person name="Hugenholtz P."/>
            <person name="Woyke T."/>
            <person name="Wu D."/>
            <person name="Tindall B."/>
            <person name="Pomrenke H.G."/>
            <person name="Brambilla E."/>
            <person name="Klenk H.-P."/>
            <person name="Eisen J.A."/>
        </authorList>
    </citation>
    <scope>NUCLEOTIDE SEQUENCE [LARGE SCALE GENOMIC DNA]</scope>
    <source>
        <strain evidence="2">DSM 16823 / RW262 / RW262</strain>
    </source>
</reference>
<organism evidence="1 2">
    <name type="scientific">Fluviicola taffensis (strain DSM 16823 / NCIMB 13979 / RW262)</name>
    <dbReference type="NCBI Taxonomy" id="755732"/>
    <lineage>
        <taxon>Bacteria</taxon>
        <taxon>Pseudomonadati</taxon>
        <taxon>Bacteroidota</taxon>
        <taxon>Flavobacteriia</taxon>
        <taxon>Flavobacteriales</taxon>
        <taxon>Crocinitomicaceae</taxon>
        <taxon>Fluviicola</taxon>
    </lineage>
</organism>
<dbReference type="EMBL" id="CP002542">
    <property type="protein sequence ID" value="AEA43877.1"/>
    <property type="molecule type" value="Genomic_DNA"/>
</dbReference>
<dbReference type="RefSeq" id="WP_013686647.1">
    <property type="nucleotide sequence ID" value="NC_015321.1"/>
</dbReference>
<keyword evidence="2" id="KW-1185">Reference proteome</keyword>
<proteinExistence type="predicted"/>
<dbReference type="KEGG" id="fte:Fluta_1890"/>
<protein>
    <recommendedName>
        <fullName evidence="3">DUF2490 domain-containing protein</fullName>
    </recommendedName>
</protein>
<evidence type="ECO:0000313" key="2">
    <source>
        <dbReference type="Proteomes" id="UP000007463"/>
    </source>
</evidence>
<evidence type="ECO:0000313" key="1">
    <source>
        <dbReference type="EMBL" id="AEA43877.1"/>
    </source>
</evidence>
<dbReference type="Proteomes" id="UP000007463">
    <property type="component" value="Chromosome"/>
</dbReference>
<dbReference type="Pfam" id="PF10677">
    <property type="entry name" value="DUF2490"/>
    <property type="match status" value="1"/>
</dbReference>
<evidence type="ECO:0008006" key="3">
    <source>
        <dbReference type="Google" id="ProtNLM"/>
    </source>
</evidence>
<accession>F2IJ19</accession>
<name>F2IJ19_FLUTR</name>
<reference evidence="1 2" key="1">
    <citation type="journal article" date="2011" name="Stand. Genomic Sci.">
        <title>Complete genome sequence of the gliding freshwater bacterium Fluviicola taffensis type strain (RW262).</title>
        <authorList>
            <person name="Woyke T."/>
            <person name="Chertkov O."/>
            <person name="Lapidus A."/>
            <person name="Nolan M."/>
            <person name="Lucas S."/>
            <person name="Del Rio T.G."/>
            <person name="Tice H."/>
            <person name="Cheng J.F."/>
            <person name="Tapia R."/>
            <person name="Han C."/>
            <person name="Goodwin L."/>
            <person name="Pitluck S."/>
            <person name="Liolios K."/>
            <person name="Pagani I."/>
            <person name="Ivanova N."/>
            <person name="Huntemann M."/>
            <person name="Mavromatis K."/>
            <person name="Mikhailova N."/>
            <person name="Pati A."/>
            <person name="Chen A."/>
            <person name="Palaniappan K."/>
            <person name="Land M."/>
            <person name="Hauser L."/>
            <person name="Brambilla E.M."/>
            <person name="Rohde M."/>
            <person name="Mwirichia R."/>
            <person name="Sikorski J."/>
            <person name="Tindall B.J."/>
            <person name="Goker M."/>
            <person name="Bristow J."/>
            <person name="Eisen J.A."/>
            <person name="Markowitz V."/>
            <person name="Hugenholtz P."/>
            <person name="Klenk H.P."/>
            <person name="Kyrpides N.C."/>
        </authorList>
    </citation>
    <scope>NUCLEOTIDE SEQUENCE [LARGE SCALE GENOMIC DNA]</scope>
    <source>
        <strain evidence="2">DSM 16823 / RW262 / RW262</strain>
    </source>
</reference>
<dbReference type="AlphaFoldDB" id="F2IJ19"/>
<dbReference type="HOGENOM" id="CLU_1169283_0_0_10"/>
<dbReference type="OrthoDB" id="9553364at2"/>
<sequence length="237" mass="28258" precursor="true">MKSLISITLVLCIYSISWGQQSTRGQFWFSAGIKREIKYDLEVNLNTNLRLNNFGELATLYQEASVKYTKLDWFRPSIEYRIITNYDERRNYDNSHRLNFNADFRHKIEQIKFGARLRYQMYIGGFVSTGSDLDPAFRIKPHVAWDRPKSKITPEASVEFFYNPNFGPYGNRFNRVRYGLTLDFDLPKSNKISLTYYYGQKFSSKNNYSEHILSLEYTYEWKKAKKKKKKEEEIIEE</sequence>
<dbReference type="eggNOG" id="ENOG50315RZ">
    <property type="taxonomic scope" value="Bacteria"/>
</dbReference>
<dbReference type="InterPro" id="IPR019619">
    <property type="entry name" value="DUF2490"/>
</dbReference>
<gene>
    <name evidence="1" type="ordered locus">Fluta_1890</name>
</gene>